<comment type="subunit">
    <text evidence="1">Homodimer.</text>
</comment>
<dbReference type="CDD" id="cd00773">
    <property type="entry name" value="HisRS-like_core"/>
    <property type="match status" value="1"/>
</dbReference>
<feature type="binding site" evidence="3">
    <location>
        <begin position="96"/>
        <end position="98"/>
    </location>
    <ligand>
        <name>L-histidine</name>
        <dbReference type="ChEBI" id="CHEBI:57595"/>
    </ligand>
</feature>
<sequence>MTASRSADEARSLASAAEQHVGLVRGTRDWLQRDYARLATLERRLLDQFARAGYRPVRTPVLELSDLHERKSGAGIVAKLFEVSGAGTAGISLRPELTAGIVRAYVESGEPASLPWRASMAGPVFRFLPPGRIHDREFTQVGVELIGAGGPAADAEVIWLADWSLRALGVERPSIRIGHVGLILELLGRSGLPVAATSALIESLSEAASEGQDVRSLESALDRLAAWLGSGPADDGREASPTTDTADEPAVDRLFRHLVPDVAGRRSGAEIIGRLRRKWELGHSLHDALQNVREQVRTLADLRGPAAEVLARLDRDYAALAPASVAAIRELTVLLEQHGVDLGRVELDLGFGRGIGFYTQMIFEVSVPTPDGPLEVCGGGRYDGLARVLGSDRDDRGAGFAFGLERLYQALGASRTEADAAPPSRGYLVTTAGAPGVDRDAAALATFLRDRVDLPIVLSDLGFDEAVRYAQELGLEHLVVVEPTIEVWNLEHGDVRSVSGGELVEQLRSRLSVVRGDAL</sequence>
<dbReference type="InterPro" id="IPR004516">
    <property type="entry name" value="HisRS/HisZ"/>
</dbReference>
<proteinExistence type="predicted"/>
<evidence type="ECO:0000256" key="1">
    <source>
        <dbReference type="ARBA" id="ARBA00011738"/>
    </source>
</evidence>
<dbReference type="AlphaFoldDB" id="A0A1U7CPL7"/>
<dbReference type="Gene3D" id="3.30.930.10">
    <property type="entry name" value="Bira Bifunctional Protein, Domain 2"/>
    <property type="match status" value="2"/>
</dbReference>
<dbReference type="InterPro" id="IPR045864">
    <property type="entry name" value="aa-tRNA-synth_II/BPL/LPL"/>
</dbReference>
<feature type="binding site" evidence="3">
    <location>
        <position position="144"/>
    </location>
    <ligand>
        <name>L-histidine</name>
        <dbReference type="ChEBI" id="CHEBI:57595"/>
    </ligand>
</feature>
<keyword evidence="5" id="KW-0436">Ligase</keyword>
<dbReference type="Pfam" id="PF13393">
    <property type="entry name" value="tRNA-synt_His"/>
    <property type="match status" value="2"/>
</dbReference>
<evidence type="ECO:0000256" key="2">
    <source>
        <dbReference type="ARBA" id="ARBA00017399"/>
    </source>
</evidence>
<dbReference type="SUPFAM" id="SSF55681">
    <property type="entry name" value="Class II aaRS and biotin synthetases"/>
    <property type="match status" value="1"/>
</dbReference>
<reference evidence="6" key="1">
    <citation type="submission" date="2016-12" db="EMBL/GenBank/DDBJ databases">
        <title>Comparative genomics of four Isosphaeraceae planctomycetes: a common pool of plasmids and glycoside hydrolase genes.</title>
        <authorList>
            <person name="Ivanova A."/>
        </authorList>
    </citation>
    <scope>NUCLEOTIDE SEQUENCE [LARGE SCALE GENOMIC DNA]</scope>
    <source>
        <strain evidence="6">PX4</strain>
    </source>
</reference>
<gene>
    <name evidence="5" type="primary">hisS_2</name>
    <name evidence="5" type="ORF">BSF38_02377</name>
</gene>
<feature type="binding site" evidence="3">
    <location>
        <position position="126"/>
    </location>
    <ligand>
        <name>L-histidine</name>
        <dbReference type="ChEBI" id="CHEBI:57595"/>
    </ligand>
</feature>
<dbReference type="GO" id="GO:0005737">
    <property type="term" value="C:cytoplasm"/>
    <property type="evidence" value="ECO:0007669"/>
    <property type="project" value="InterPro"/>
</dbReference>
<dbReference type="GO" id="GO:0004821">
    <property type="term" value="F:histidine-tRNA ligase activity"/>
    <property type="evidence" value="ECO:0007669"/>
    <property type="project" value="TreeGrafter"/>
</dbReference>
<organism evidence="5 6">
    <name type="scientific">Paludisphaera borealis</name>
    <dbReference type="NCBI Taxonomy" id="1387353"/>
    <lineage>
        <taxon>Bacteria</taxon>
        <taxon>Pseudomonadati</taxon>
        <taxon>Planctomycetota</taxon>
        <taxon>Planctomycetia</taxon>
        <taxon>Isosphaerales</taxon>
        <taxon>Isosphaeraceae</taxon>
        <taxon>Paludisphaera</taxon>
    </lineage>
</organism>
<feature type="binding site" evidence="3">
    <location>
        <position position="353"/>
    </location>
    <ligand>
        <name>L-histidine</name>
        <dbReference type="ChEBI" id="CHEBI:57595"/>
    </ligand>
</feature>
<name>A0A1U7CPL7_9BACT</name>
<feature type="domain" description="Aminoacyl-transfer RNA synthetases class-II family profile" evidence="4">
    <location>
        <begin position="18"/>
        <end position="423"/>
    </location>
</feature>
<dbReference type="KEGG" id="pbor:BSF38_02377"/>
<dbReference type="GO" id="GO:0006427">
    <property type="term" value="P:histidyl-tRNA aminoacylation"/>
    <property type="evidence" value="ECO:0007669"/>
    <property type="project" value="TreeGrafter"/>
</dbReference>
<dbReference type="PROSITE" id="PS50862">
    <property type="entry name" value="AA_TRNA_LIGASE_II"/>
    <property type="match status" value="1"/>
</dbReference>
<dbReference type="InterPro" id="IPR041715">
    <property type="entry name" value="HisRS-like_core"/>
</dbReference>
<dbReference type="Proteomes" id="UP000186309">
    <property type="component" value="Chromosome"/>
</dbReference>
<accession>A0A1U7CPL7</accession>
<dbReference type="STRING" id="1387353.BSF38_02377"/>
<dbReference type="EMBL" id="CP019082">
    <property type="protein sequence ID" value="APW60885.1"/>
    <property type="molecule type" value="Genomic_DNA"/>
</dbReference>
<dbReference type="OrthoDB" id="9800814at2"/>
<evidence type="ECO:0000256" key="3">
    <source>
        <dbReference type="PIRSR" id="PIRSR001549-1"/>
    </source>
</evidence>
<evidence type="ECO:0000259" key="4">
    <source>
        <dbReference type="PROSITE" id="PS50862"/>
    </source>
</evidence>
<keyword evidence="6" id="KW-1185">Reference proteome</keyword>
<evidence type="ECO:0000313" key="6">
    <source>
        <dbReference type="Proteomes" id="UP000186309"/>
    </source>
</evidence>
<feature type="binding site" evidence="3">
    <location>
        <position position="140"/>
    </location>
    <ligand>
        <name>L-histidine</name>
        <dbReference type="ChEBI" id="CHEBI:57595"/>
    </ligand>
</feature>
<evidence type="ECO:0000313" key="5">
    <source>
        <dbReference type="EMBL" id="APW60885.1"/>
    </source>
</evidence>
<dbReference type="PIRSF" id="PIRSF001549">
    <property type="entry name" value="His-tRNA_synth"/>
    <property type="match status" value="1"/>
</dbReference>
<dbReference type="RefSeq" id="WP_076345823.1">
    <property type="nucleotide sequence ID" value="NZ_CP019082.1"/>
</dbReference>
<dbReference type="InterPro" id="IPR006195">
    <property type="entry name" value="aa-tRNA-synth_II"/>
</dbReference>
<dbReference type="PANTHER" id="PTHR43707">
    <property type="entry name" value="HISTIDYL-TRNA SYNTHETASE"/>
    <property type="match status" value="1"/>
</dbReference>
<dbReference type="PANTHER" id="PTHR43707:SF1">
    <property type="entry name" value="HISTIDINE--TRNA LIGASE, MITOCHONDRIAL-RELATED"/>
    <property type="match status" value="1"/>
</dbReference>
<protein>
    <recommendedName>
        <fullName evidence="2">Histidine--tRNA ligase</fullName>
    </recommendedName>
</protein>